<proteinExistence type="predicted"/>
<evidence type="ECO:0000313" key="1">
    <source>
        <dbReference type="EMBL" id="CAG9762784.1"/>
    </source>
</evidence>
<dbReference type="EMBL" id="OU892288">
    <property type="protein sequence ID" value="CAG9762784.1"/>
    <property type="molecule type" value="Genomic_DNA"/>
</dbReference>
<name>A0A9N9MLK7_9CUCU</name>
<organism evidence="1 2">
    <name type="scientific">Ceutorhynchus assimilis</name>
    <name type="common">cabbage seed weevil</name>
    <dbReference type="NCBI Taxonomy" id="467358"/>
    <lineage>
        <taxon>Eukaryota</taxon>
        <taxon>Metazoa</taxon>
        <taxon>Ecdysozoa</taxon>
        <taxon>Arthropoda</taxon>
        <taxon>Hexapoda</taxon>
        <taxon>Insecta</taxon>
        <taxon>Pterygota</taxon>
        <taxon>Neoptera</taxon>
        <taxon>Endopterygota</taxon>
        <taxon>Coleoptera</taxon>
        <taxon>Polyphaga</taxon>
        <taxon>Cucujiformia</taxon>
        <taxon>Curculionidae</taxon>
        <taxon>Ceutorhynchinae</taxon>
        <taxon>Ceutorhynchus</taxon>
    </lineage>
</organism>
<dbReference type="Proteomes" id="UP001152799">
    <property type="component" value="Chromosome 12"/>
</dbReference>
<gene>
    <name evidence="1" type="ORF">CEUTPL_LOCUS3457</name>
</gene>
<reference evidence="1" key="1">
    <citation type="submission" date="2022-01" db="EMBL/GenBank/DDBJ databases">
        <authorList>
            <person name="King R."/>
        </authorList>
    </citation>
    <scope>NUCLEOTIDE SEQUENCE</scope>
</reference>
<accession>A0A9N9MLK7</accession>
<dbReference type="AlphaFoldDB" id="A0A9N9MLK7"/>
<keyword evidence="2" id="KW-1185">Reference proteome</keyword>
<evidence type="ECO:0000313" key="2">
    <source>
        <dbReference type="Proteomes" id="UP001152799"/>
    </source>
</evidence>
<sequence length="184" mass="21226">MDSSTFLIKRVKYFEILQQKEHDTYQKLLFSSLTPEGEISQEKSVLLQYAAEMLRRNEAGRAAEIERASNESIQRIAAQRQHEHLATIRILEPEPIQEMQNRTLLPLLTYSGAERIIHNQLVLPSLRKRKIPDQEHANQNDGFVPATLSKKLRMTDAKTEGPVFEFEEGEPILELLDTTEVEML</sequence>
<protein>
    <submittedName>
        <fullName evidence="1">Uncharacterized protein</fullName>
    </submittedName>
</protein>